<feature type="domain" description="WYL" evidence="2">
    <location>
        <begin position="137"/>
        <end position="203"/>
    </location>
</feature>
<evidence type="ECO:0000259" key="1">
    <source>
        <dbReference type="Pfam" id="PF08279"/>
    </source>
</evidence>
<dbReference type="InterPro" id="IPR036388">
    <property type="entry name" value="WH-like_DNA-bd_sf"/>
</dbReference>
<dbReference type="PROSITE" id="PS52050">
    <property type="entry name" value="WYL"/>
    <property type="match status" value="1"/>
</dbReference>
<keyword evidence="4" id="KW-1185">Reference proteome</keyword>
<dbReference type="SUPFAM" id="SSF46785">
    <property type="entry name" value="Winged helix' DNA-binding domain"/>
    <property type="match status" value="1"/>
</dbReference>
<comment type="caution">
    <text evidence="3">The sequence shown here is derived from an EMBL/GenBank/DDBJ whole genome shotgun (WGS) entry which is preliminary data.</text>
</comment>
<reference evidence="3" key="1">
    <citation type="submission" date="2020-12" db="EMBL/GenBank/DDBJ databases">
        <title>Devosia sp. MSA67 isolated from Mo River.</title>
        <authorList>
            <person name="Ma F."/>
            <person name="Zi Z."/>
        </authorList>
    </citation>
    <scope>NUCLEOTIDE SEQUENCE</scope>
    <source>
        <strain evidence="3">MSA67</strain>
    </source>
</reference>
<dbReference type="InterPro" id="IPR013196">
    <property type="entry name" value="HTH_11"/>
</dbReference>
<dbReference type="Pfam" id="PF13280">
    <property type="entry name" value="WYL"/>
    <property type="match status" value="1"/>
</dbReference>
<evidence type="ECO:0000313" key="4">
    <source>
        <dbReference type="Proteomes" id="UP000602124"/>
    </source>
</evidence>
<dbReference type="InterPro" id="IPR036390">
    <property type="entry name" value="WH_DNA-bd_sf"/>
</dbReference>
<dbReference type="Proteomes" id="UP000602124">
    <property type="component" value="Unassembled WGS sequence"/>
</dbReference>
<name>A0A934MMX4_9HYPH</name>
<dbReference type="InterPro" id="IPR026881">
    <property type="entry name" value="WYL_dom"/>
</dbReference>
<evidence type="ECO:0000313" key="3">
    <source>
        <dbReference type="EMBL" id="MBJ3786660.1"/>
    </source>
</evidence>
<protein>
    <submittedName>
        <fullName evidence="3">YafY family transcriptional regulator</fullName>
    </submittedName>
</protein>
<dbReference type="PANTHER" id="PTHR34580:SF3">
    <property type="entry name" value="PROTEIN PAFB"/>
    <property type="match status" value="1"/>
</dbReference>
<dbReference type="EMBL" id="JAEKMH010000004">
    <property type="protein sequence ID" value="MBJ3786660.1"/>
    <property type="molecule type" value="Genomic_DNA"/>
</dbReference>
<dbReference type="PANTHER" id="PTHR34580">
    <property type="match status" value="1"/>
</dbReference>
<dbReference type="Gene3D" id="1.10.10.10">
    <property type="entry name" value="Winged helix-like DNA-binding domain superfamily/Winged helix DNA-binding domain"/>
    <property type="match status" value="1"/>
</dbReference>
<dbReference type="Pfam" id="PF08279">
    <property type="entry name" value="HTH_11"/>
    <property type="match status" value="1"/>
</dbReference>
<dbReference type="InterPro" id="IPR051534">
    <property type="entry name" value="CBASS_pafABC_assoc_protein"/>
</dbReference>
<feature type="domain" description="Helix-turn-helix type 11" evidence="1">
    <location>
        <begin position="6"/>
        <end position="59"/>
    </location>
</feature>
<gene>
    <name evidence="3" type="ORF">JEQ47_18180</name>
</gene>
<sequence>MDKTERLFSIMDALRRHRRPITAAALAEEQNVSVRTLYRDIQTLIGLGAPIDGEAGVGYMLKSGFFLPPLMFSPEELEALVLGARWVETQPDDGLGAAARNALAKIATASPEDLRDRISDTALWPVAIWGQRKPIPVLGDIRLAMRQEKAVSIDYADEQGRPTTRTIWPVGLAFYEGKQTIAAWCLLRNDFRNFRTDRIVCLTITEERYGKRRSTLEREWRASWVNDRRHQDSEAGDTGS</sequence>
<evidence type="ECO:0000259" key="2">
    <source>
        <dbReference type="Pfam" id="PF13280"/>
    </source>
</evidence>
<dbReference type="AlphaFoldDB" id="A0A934MMX4"/>
<dbReference type="RefSeq" id="WP_198877832.1">
    <property type="nucleotide sequence ID" value="NZ_JAEKMH010000004.1"/>
</dbReference>
<organism evidence="3 4">
    <name type="scientific">Devosia sediminis</name>
    <dbReference type="NCBI Taxonomy" id="2798801"/>
    <lineage>
        <taxon>Bacteria</taxon>
        <taxon>Pseudomonadati</taxon>
        <taxon>Pseudomonadota</taxon>
        <taxon>Alphaproteobacteria</taxon>
        <taxon>Hyphomicrobiales</taxon>
        <taxon>Devosiaceae</taxon>
        <taxon>Devosia</taxon>
    </lineage>
</organism>
<proteinExistence type="predicted"/>
<accession>A0A934MMX4</accession>